<dbReference type="HOGENOM" id="CLU_041408_1_0_10"/>
<feature type="transmembrane region" description="Helical" evidence="4">
    <location>
        <begin position="225"/>
        <end position="244"/>
    </location>
</feature>
<dbReference type="PANTHER" id="PTHR43280:SF29">
    <property type="entry name" value="ARAC-FAMILY TRANSCRIPTIONAL REGULATOR"/>
    <property type="match status" value="1"/>
</dbReference>
<dbReference type="InterPro" id="IPR020449">
    <property type="entry name" value="Tscrpt_reg_AraC-type_HTH"/>
</dbReference>
<feature type="domain" description="HTH araC/xylS-type" evidence="5">
    <location>
        <begin position="269"/>
        <end position="376"/>
    </location>
</feature>
<keyword evidence="1" id="KW-0805">Transcription regulation</keyword>
<dbReference type="InterPro" id="IPR018060">
    <property type="entry name" value="HTH_AraC"/>
</dbReference>
<keyword evidence="4" id="KW-1133">Transmembrane helix</keyword>
<dbReference type="PATRIC" id="fig|400092.3.peg.3957"/>
<dbReference type="AlphaFoldDB" id="A0A0E3UXY5"/>
<accession>A0A0E3UXY5</accession>
<dbReference type="Gene3D" id="1.10.10.60">
    <property type="entry name" value="Homeodomain-like"/>
    <property type="match status" value="2"/>
</dbReference>
<evidence type="ECO:0000256" key="3">
    <source>
        <dbReference type="ARBA" id="ARBA00023163"/>
    </source>
</evidence>
<dbReference type="PRINTS" id="PR00032">
    <property type="entry name" value="HTHARAC"/>
</dbReference>
<keyword evidence="4" id="KW-0812">Transmembrane</keyword>
<sequence length="382" mass="43740">MPLSETFLRFDLYAAILLAGVVQGYFLSLLFLAKRPHRQPYHHLLLAGLVFTFASVVLEIFLCYTGLMFRMLPIVDFSEPLNFAIGPLCFLLLRSLTGRNWNNKLWVHLLAFGLYFIYHLLFMVQPVDVKYNAYLGAYFPEAEHIAGNYIINPDPLYLVRYINELTLTHIAVYMLLGFLLLKKFKVADAPNAYFYTWTKQLLYFYAATLAIFLFVKLTFKDDLGDHFLAAFVVLQLFFISYRLLTGSNFFQPVVQVKYEKSALSSEAKQDLLRKLRNAEIDKFFVQPSASLPALAKQLHTSPHYLSQSLNECLGKSFFEYLAELRIQEAKTILSDPSQQHMKVEEVAEQVGYLSKSAFSAAFKKQTGQTPGQYRKMAVPGAV</sequence>
<feature type="transmembrane region" description="Helical" evidence="4">
    <location>
        <begin position="12"/>
        <end position="32"/>
    </location>
</feature>
<dbReference type="InterPro" id="IPR009057">
    <property type="entry name" value="Homeodomain-like_sf"/>
</dbReference>
<dbReference type="PROSITE" id="PS00041">
    <property type="entry name" value="HTH_ARAC_FAMILY_1"/>
    <property type="match status" value="1"/>
</dbReference>
<feature type="transmembrane region" description="Helical" evidence="4">
    <location>
        <begin position="44"/>
        <end position="67"/>
    </location>
</feature>
<dbReference type="EMBL" id="CP009621">
    <property type="protein sequence ID" value="AKD04647.1"/>
    <property type="molecule type" value="Genomic_DNA"/>
</dbReference>
<name>A0A0E3UXY5_9BACT</name>
<evidence type="ECO:0000256" key="2">
    <source>
        <dbReference type="ARBA" id="ARBA00023125"/>
    </source>
</evidence>
<keyword evidence="4" id="KW-0472">Membrane</keyword>
<feature type="transmembrane region" description="Helical" evidence="4">
    <location>
        <begin position="105"/>
        <end position="124"/>
    </location>
</feature>
<dbReference type="Proteomes" id="UP000033109">
    <property type="component" value="Chromosome"/>
</dbReference>
<dbReference type="OrthoDB" id="5492415at2"/>
<evidence type="ECO:0000259" key="5">
    <source>
        <dbReference type="PROSITE" id="PS01124"/>
    </source>
</evidence>
<dbReference type="GO" id="GO:0043565">
    <property type="term" value="F:sequence-specific DNA binding"/>
    <property type="evidence" value="ECO:0007669"/>
    <property type="project" value="InterPro"/>
</dbReference>
<dbReference type="GO" id="GO:0003700">
    <property type="term" value="F:DNA-binding transcription factor activity"/>
    <property type="evidence" value="ECO:0007669"/>
    <property type="project" value="InterPro"/>
</dbReference>
<dbReference type="KEGG" id="pko:PKOR_18045"/>
<dbReference type="STRING" id="400092.PKOR_18045"/>
<reference evidence="6 7" key="1">
    <citation type="journal article" date="2015" name="Sci. Rep.">
        <title>Unraveling adaptation of Pontibacter korlensis to radiation and infertility in desert through complete genome and comparative transcriptomic analysis.</title>
        <authorList>
            <person name="Dai J."/>
            <person name="Dai W."/>
            <person name="Qiu C."/>
            <person name="Yang Z."/>
            <person name="Zhang Y."/>
            <person name="Zhou M."/>
            <person name="Zhang L."/>
            <person name="Fang C."/>
            <person name="Gao Q."/>
            <person name="Yang Q."/>
            <person name="Li X."/>
            <person name="Wang Z."/>
            <person name="Wang Z."/>
            <person name="Jia Z."/>
            <person name="Chen X."/>
        </authorList>
    </citation>
    <scope>NUCLEOTIDE SEQUENCE [LARGE SCALE GENOMIC DNA]</scope>
    <source>
        <strain evidence="6 7">X14-1T</strain>
    </source>
</reference>
<dbReference type="Pfam" id="PF12833">
    <property type="entry name" value="HTH_18"/>
    <property type="match status" value="1"/>
</dbReference>
<dbReference type="RefSeq" id="WP_046312513.1">
    <property type="nucleotide sequence ID" value="NZ_CBCSCY010000041.1"/>
</dbReference>
<organism evidence="6 7">
    <name type="scientific">Pontibacter korlensis</name>
    <dbReference type="NCBI Taxonomy" id="400092"/>
    <lineage>
        <taxon>Bacteria</taxon>
        <taxon>Pseudomonadati</taxon>
        <taxon>Bacteroidota</taxon>
        <taxon>Cytophagia</taxon>
        <taxon>Cytophagales</taxon>
        <taxon>Hymenobacteraceae</taxon>
        <taxon>Pontibacter</taxon>
    </lineage>
</organism>
<keyword evidence="7" id="KW-1185">Reference proteome</keyword>
<dbReference type="PROSITE" id="PS01124">
    <property type="entry name" value="HTH_ARAC_FAMILY_2"/>
    <property type="match status" value="1"/>
</dbReference>
<feature type="transmembrane region" description="Helical" evidence="4">
    <location>
        <begin position="161"/>
        <end position="181"/>
    </location>
</feature>
<protein>
    <submittedName>
        <fullName evidence="6">AraC family transcriptional regulator</fullName>
    </submittedName>
</protein>
<dbReference type="SMART" id="SM00342">
    <property type="entry name" value="HTH_ARAC"/>
    <property type="match status" value="1"/>
</dbReference>
<feature type="transmembrane region" description="Helical" evidence="4">
    <location>
        <begin position="73"/>
        <end position="93"/>
    </location>
</feature>
<evidence type="ECO:0000313" key="6">
    <source>
        <dbReference type="EMBL" id="AKD04647.1"/>
    </source>
</evidence>
<dbReference type="PANTHER" id="PTHR43280">
    <property type="entry name" value="ARAC-FAMILY TRANSCRIPTIONAL REGULATOR"/>
    <property type="match status" value="1"/>
</dbReference>
<feature type="transmembrane region" description="Helical" evidence="4">
    <location>
        <begin position="202"/>
        <end position="219"/>
    </location>
</feature>
<keyword evidence="2" id="KW-0238">DNA-binding</keyword>
<evidence type="ECO:0000313" key="7">
    <source>
        <dbReference type="Proteomes" id="UP000033109"/>
    </source>
</evidence>
<gene>
    <name evidence="6" type="ORF">PKOR_18045</name>
</gene>
<proteinExistence type="predicted"/>
<evidence type="ECO:0000256" key="1">
    <source>
        <dbReference type="ARBA" id="ARBA00023015"/>
    </source>
</evidence>
<dbReference type="SUPFAM" id="SSF46689">
    <property type="entry name" value="Homeodomain-like"/>
    <property type="match status" value="1"/>
</dbReference>
<evidence type="ECO:0000256" key="4">
    <source>
        <dbReference type="SAM" id="Phobius"/>
    </source>
</evidence>
<dbReference type="InterPro" id="IPR018062">
    <property type="entry name" value="HTH_AraC-typ_CS"/>
</dbReference>
<keyword evidence="3" id="KW-0804">Transcription</keyword>